<dbReference type="Pfam" id="PF04499">
    <property type="entry name" value="SAPS"/>
    <property type="match status" value="1"/>
</dbReference>
<feature type="compositionally biased region" description="Acidic residues" evidence="3">
    <location>
        <begin position="855"/>
        <end position="864"/>
    </location>
</feature>
<dbReference type="GeneID" id="13882354"/>
<feature type="compositionally biased region" description="Basic and acidic residues" evidence="3">
    <location>
        <begin position="145"/>
        <end position="164"/>
    </location>
</feature>
<dbReference type="FunCoup" id="H2AMH7">
    <property type="interactions" value="842"/>
</dbReference>
<accession>H2AMH7</accession>
<feature type="region of interest" description="Disordered" evidence="3">
    <location>
        <begin position="37"/>
        <end position="71"/>
    </location>
</feature>
<dbReference type="STRING" id="1071382.H2AMH7"/>
<dbReference type="GO" id="GO:0019888">
    <property type="term" value="F:protein phosphatase regulator activity"/>
    <property type="evidence" value="ECO:0007669"/>
    <property type="project" value="TreeGrafter"/>
</dbReference>
<feature type="region of interest" description="Disordered" evidence="3">
    <location>
        <begin position="812"/>
        <end position="864"/>
    </location>
</feature>
<dbReference type="RefSeq" id="XP_003954712.1">
    <property type="nucleotide sequence ID" value="XM_003954663.1"/>
</dbReference>
<protein>
    <submittedName>
        <fullName evidence="4">Uncharacterized protein</fullName>
    </submittedName>
</protein>
<dbReference type="AlphaFoldDB" id="H2AMH7"/>
<dbReference type="InParanoid" id="H2AMH7"/>
<feature type="compositionally biased region" description="Acidic residues" evidence="3">
    <location>
        <begin position="947"/>
        <end position="984"/>
    </location>
</feature>
<comment type="similarity">
    <text evidence="1">Belongs to the SAPS family.</text>
</comment>
<reference evidence="4 5" key="1">
    <citation type="journal article" date="2011" name="Proc. Natl. Acad. Sci. U.S.A.">
        <title>Evolutionary erosion of yeast sex chromosomes by mating-type switching accidents.</title>
        <authorList>
            <person name="Gordon J.L."/>
            <person name="Armisen D."/>
            <person name="Proux-Wera E."/>
            <person name="Oheigeartaigh S.S."/>
            <person name="Byrne K.P."/>
            <person name="Wolfe K.H."/>
        </authorList>
    </citation>
    <scope>NUCLEOTIDE SEQUENCE [LARGE SCALE GENOMIC DNA]</scope>
    <source>
        <strain evidence="5">ATCC 22294 / BCRC 22015 / CBS 2517 / CECT 1963 / NBRC 1671 / NRRL Y-8276</strain>
    </source>
</reference>
<dbReference type="GO" id="GO:0005634">
    <property type="term" value="C:nucleus"/>
    <property type="evidence" value="ECO:0007669"/>
    <property type="project" value="TreeGrafter"/>
</dbReference>
<feature type="region of interest" description="Disordered" evidence="3">
    <location>
        <begin position="738"/>
        <end position="774"/>
    </location>
</feature>
<proteinExistence type="inferred from homology"/>
<dbReference type="OrthoDB" id="295029at2759"/>
<keyword evidence="2" id="KW-0131">Cell cycle</keyword>
<feature type="region of interest" description="Disordered" evidence="3">
    <location>
        <begin position="127"/>
        <end position="170"/>
    </location>
</feature>
<dbReference type="eggNOG" id="KOG2073">
    <property type="taxonomic scope" value="Eukaryota"/>
</dbReference>
<evidence type="ECO:0000313" key="4">
    <source>
        <dbReference type="EMBL" id="CCF55577.1"/>
    </source>
</evidence>
<dbReference type="GO" id="GO:1903766">
    <property type="term" value="P:positive regulation of potassium ion export across plasma membrane"/>
    <property type="evidence" value="ECO:0007669"/>
    <property type="project" value="EnsemblFungi"/>
</dbReference>
<feature type="compositionally biased region" description="Acidic residues" evidence="3">
    <location>
        <begin position="741"/>
        <end position="751"/>
    </location>
</feature>
<feature type="compositionally biased region" description="Basic and acidic residues" evidence="3">
    <location>
        <begin position="837"/>
        <end position="854"/>
    </location>
</feature>
<feature type="compositionally biased region" description="Acidic residues" evidence="3">
    <location>
        <begin position="1006"/>
        <end position="1017"/>
    </location>
</feature>
<feature type="compositionally biased region" description="Acidic residues" evidence="3">
    <location>
        <begin position="812"/>
        <end position="822"/>
    </location>
</feature>
<evidence type="ECO:0000256" key="3">
    <source>
        <dbReference type="SAM" id="MobiDB-lite"/>
    </source>
</evidence>
<feature type="compositionally biased region" description="Basic and acidic residues" evidence="3">
    <location>
        <begin position="752"/>
        <end position="765"/>
    </location>
</feature>
<evidence type="ECO:0000256" key="1">
    <source>
        <dbReference type="ARBA" id="ARBA00006180"/>
    </source>
</evidence>
<organism evidence="4 5">
    <name type="scientific">Kazachstania africana (strain ATCC 22294 / BCRC 22015 / CBS 2517 / CECT 1963 / NBRC 1671 / NRRL Y-8276)</name>
    <name type="common">Yeast</name>
    <name type="synonym">Kluyveromyces africanus</name>
    <dbReference type="NCBI Taxonomy" id="1071382"/>
    <lineage>
        <taxon>Eukaryota</taxon>
        <taxon>Fungi</taxon>
        <taxon>Dikarya</taxon>
        <taxon>Ascomycota</taxon>
        <taxon>Saccharomycotina</taxon>
        <taxon>Saccharomycetes</taxon>
        <taxon>Saccharomycetales</taxon>
        <taxon>Saccharomycetaceae</taxon>
        <taxon>Kazachstania</taxon>
    </lineage>
</organism>
<evidence type="ECO:0000313" key="5">
    <source>
        <dbReference type="Proteomes" id="UP000005220"/>
    </source>
</evidence>
<feature type="compositionally biased region" description="Acidic residues" evidence="3">
    <location>
        <begin position="51"/>
        <end position="71"/>
    </location>
</feature>
<dbReference type="Proteomes" id="UP000005220">
    <property type="component" value="Chromosome 1"/>
</dbReference>
<keyword evidence="5" id="KW-1185">Reference proteome</keyword>
<dbReference type="KEGG" id="kaf:KAFR_0A01390"/>
<sequence>MSGSFWKFGRDYSSESQFSRILNRAFIKNEDKEGITGEIIYGETEHSSSDSDMERDDEDRPDVQLPEDEEGFKDYVPNLNVLSELLDDEELYTELMCSNFKLLMYLKYPTVLSRLIDYVIVDHTTTHEGENADDSDEEDEEMITDDQHVDTMREGSDSDIRSSDLDADPLTETEDQIEVRRAQMAAEVLSADIWSISSAIIDSPELLEKLWSVTNNMGVIAIDISTYFMKINERLLDMDMNGMIKFIVSQDDLVDKFIAHIDDPPLIDFLLKVISTDKPDSPNGIIQELKSQALIPKLIDLLSPENDASLQCASADFLKALIAISGNCIDEVSSGIGPNELTRQLASTEIMERVVMIMLNGGTSLSNGVGIIIELIRKNNSDYDFVQVMYTTLETHPPNDRDPIYLGFMLRLFAKHMADFNNILIETTLPILETSFGRVEPLGFERFKICELVAELLHCSNMSLLNERRGEAIILERDAARQRLLSEKETALSNESFNEIPVPSEGEDVTNKLNSLQLEGSQAGSPAETGRNFIEGEEFTGADEDISDSDEMERSLCNDPVVGDLLKISLLNTQIITTILEMFFHFVWNNFLHNVVFDIVQQIFNGPLKTGYNRFLLKNLLDEAEITKLIIEGEKESLKEERENNLRLGYMGHLTLISEEIVKFAAYIDEMKISFTTSTIHNRLNENEWKEYVETTLTETREKYDLVLGETINDGDEEEEENEYDDVDYGFEEMFAKNSQAEEEGEEEEADDVNHSKYDVGNQEKEEGDDFNGYSHSQIDGYYEYIDSNGSKTMLYSSTIEYNNAESEAYNEYDDGDEENDENFGAYISTQPSSSFKDSDRRPKRHSENGKAIDSDEDEDDWDSAPESFLLNTVRRNNGNASGDLHDVKVFQHQFALESLENDDRGGDSGDQETPYAHLVYSSNPTSHYAGSKSDEYATILSHKGDDDDGDDDEEEEEEVEEEEEEEEEEEDKMSDNSDDDSSDEERNTVSPKYKLCRTTSKENLSWDDDDDYDDEQLVGRSEGKQTSH</sequence>
<dbReference type="PANTHER" id="PTHR12634">
    <property type="entry name" value="SIT4 YEAST -ASSOCIATING PROTEIN-RELATED"/>
    <property type="match status" value="1"/>
</dbReference>
<dbReference type="PANTHER" id="PTHR12634:SF8">
    <property type="entry name" value="FIERY MOUNTAIN, ISOFORM D"/>
    <property type="match status" value="1"/>
</dbReference>
<dbReference type="GO" id="GO:0000082">
    <property type="term" value="P:G1/S transition of mitotic cell cycle"/>
    <property type="evidence" value="ECO:0007669"/>
    <property type="project" value="EnsemblFungi"/>
</dbReference>
<dbReference type="InterPro" id="IPR007587">
    <property type="entry name" value="SAPS"/>
</dbReference>
<name>H2AMH7_KAZAF</name>
<dbReference type="HOGENOM" id="CLU_003676_2_0_1"/>
<dbReference type="EMBL" id="HE650821">
    <property type="protein sequence ID" value="CCF55577.1"/>
    <property type="molecule type" value="Genomic_DNA"/>
</dbReference>
<gene>
    <name evidence="4" type="primary">KAFR0A01390</name>
    <name evidence="4" type="ORF">KAFR_0A01390</name>
</gene>
<dbReference type="GO" id="GO:0005829">
    <property type="term" value="C:cytosol"/>
    <property type="evidence" value="ECO:0007669"/>
    <property type="project" value="TreeGrafter"/>
</dbReference>
<evidence type="ECO:0000256" key="2">
    <source>
        <dbReference type="ARBA" id="ARBA00023306"/>
    </source>
</evidence>
<dbReference type="GO" id="GO:0019903">
    <property type="term" value="F:protein phosphatase binding"/>
    <property type="evidence" value="ECO:0007669"/>
    <property type="project" value="InterPro"/>
</dbReference>
<feature type="compositionally biased region" description="Acidic residues" evidence="3">
    <location>
        <begin position="131"/>
        <end position="144"/>
    </location>
</feature>
<dbReference type="GO" id="GO:0002098">
    <property type="term" value="P:tRNA wobble uridine modification"/>
    <property type="evidence" value="ECO:0007669"/>
    <property type="project" value="EnsemblFungi"/>
</dbReference>
<feature type="region of interest" description="Disordered" evidence="3">
    <location>
        <begin position="899"/>
        <end position="1029"/>
    </location>
</feature>